<feature type="transmembrane region" description="Helical" evidence="2">
    <location>
        <begin position="615"/>
        <end position="636"/>
    </location>
</feature>
<gene>
    <name evidence="3" type="ORF">SCAR479_10197</name>
</gene>
<feature type="region of interest" description="Disordered" evidence="1">
    <location>
        <begin position="1"/>
        <end position="23"/>
    </location>
</feature>
<keyword evidence="4" id="KW-1185">Reference proteome</keyword>
<evidence type="ECO:0000313" key="3">
    <source>
        <dbReference type="EMBL" id="KAK9773075.1"/>
    </source>
</evidence>
<feature type="transmembrane region" description="Helical" evidence="2">
    <location>
        <begin position="148"/>
        <end position="169"/>
    </location>
</feature>
<keyword evidence="2" id="KW-1133">Transmembrane helix</keyword>
<proteinExistence type="predicted"/>
<evidence type="ECO:0000256" key="1">
    <source>
        <dbReference type="SAM" id="MobiDB-lite"/>
    </source>
</evidence>
<feature type="compositionally biased region" description="Pro residues" evidence="1">
    <location>
        <begin position="1"/>
        <end position="12"/>
    </location>
</feature>
<reference evidence="3 4" key="1">
    <citation type="submission" date="2024-02" db="EMBL/GenBank/DDBJ databases">
        <title>First draft genome assembly of two strains of Seiridium cardinale.</title>
        <authorList>
            <person name="Emiliani G."/>
            <person name="Scali E."/>
        </authorList>
    </citation>
    <scope>NUCLEOTIDE SEQUENCE [LARGE SCALE GENOMIC DNA]</scope>
    <source>
        <strain evidence="3 4">BM-138-000479</strain>
    </source>
</reference>
<dbReference type="Proteomes" id="UP001465668">
    <property type="component" value="Unassembled WGS sequence"/>
</dbReference>
<accession>A0ABR2XHB7</accession>
<sequence length="761" mass="83321">MSPTSQPPPPAYTPAGSQQNPPKNVLRKHKSTFYISVLFIALLVVPWVLLCILDTRPLGGTSAPWTAINGTIGEDTTQASQNWYRALQTFSTLAAALTVPVLSVVLSHAAVVLVQRRNPKQRLNALELLALADAPWSRLSLGNGHSNFVVGALALILLGILQLILQAALVVPEQIQVATWLDVAEADRPTGASRDLRFENIGYDPSPSALRVVPLNMVVNQVAARMTADSEEGYQPNLWLDPAASNSDQMKGYESYYYNSLSQYLEGSFGNYYKFFTSVFPVNTNTGVLRYHATRLNSSISCEPIDLPEFPESCPGSRPFFGDTTLQDNGTDAIQTRWCVPGDYSSSPWTTSRSRQDISEELFVYSRIIKNRTSDGHYFGDSFAVHCSASTTRGLFELPNVHNKYQPGPLLDMWPEPAEIYANYNDRAGSRDTAPLENDTQDESYITWNYWSADPYSTSSQLTPGPLAVSMISMLGNTSWFHTIQNNTVLSDDTAAQTALLDICSHGTPFMNWEHSSGSDALFDSLRGTCSDINWYLQNGRSYPAAKTLVQMASEWFRAFNDTSSVKGTLSAAMFLANEATLTRAVSTDYYGGSQIRYAVGTSVMKPGILLPAKIVISVLLGVEVVVILGLLMVIYRLPTFVTRIDSINTAIIGAQLFSSGLSVPRLGLTDRKVLESLKDHDGLIGVNGGHHPAHEDGQEERVHDPSTSVNEIELAELHADERSPNAHLFDIPVGGLILGGRGAVMQRSTQQKTATNTRHA</sequence>
<keyword evidence="2" id="KW-0472">Membrane</keyword>
<comment type="caution">
    <text evidence="3">The sequence shown here is derived from an EMBL/GenBank/DDBJ whole genome shotgun (WGS) entry which is preliminary data.</text>
</comment>
<dbReference type="EMBL" id="JARVKM010000054">
    <property type="protein sequence ID" value="KAK9773075.1"/>
    <property type="molecule type" value="Genomic_DNA"/>
</dbReference>
<evidence type="ECO:0000313" key="4">
    <source>
        <dbReference type="Proteomes" id="UP001465668"/>
    </source>
</evidence>
<feature type="region of interest" description="Disordered" evidence="1">
    <location>
        <begin position="686"/>
        <end position="708"/>
    </location>
</feature>
<organism evidence="3 4">
    <name type="scientific">Seiridium cardinale</name>
    <dbReference type="NCBI Taxonomy" id="138064"/>
    <lineage>
        <taxon>Eukaryota</taxon>
        <taxon>Fungi</taxon>
        <taxon>Dikarya</taxon>
        <taxon>Ascomycota</taxon>
        <taxon>Pezizomycotina</taxon>
        <taxon>Sordariomycetes</taxon>
        <taxon>Xylariomycetidae</taxon>
        <taxon>Amphisphaeriales</taxon>
        <taxon>Sporocadaceae</taxon>
        <taxon>Seiridium</taxon>
    </lineage>
</organism>
<feature type="transmembrane region" description="Helical" evidence="2">
    <location>
        <begin position="33"/>
        <end position="55"/>
    </location>
</feature>
<feature type="compositionally biased region" description="Basic and acidic residues" evidence="1">
    <location>
        <begin position="693"/>
        <end position="705"/>
    </location>
</feature>
<protein>
    <submittedName>
        <fullName evidence="3">Uncharacterized protein</fullName>
    </submittedName>
</protein>
<name>A0ABR2XHB7_9PEZI</name>
<feature type="transmembrane region" description="Helical" evidence="2">
    <location>
        <begin position="93"/>
        <end position="114"/>
    </location>
</feature>
<keyword evidence="2" id="KW-0812">Transmembrane</keyword>
<evidence type="ECO:0000256" key="2">
    <source>
        <dbReference type="SAM" id="Phobius"/>
    </source>
</evidence>